<accession>A0A9X1P917</accession>
<dbReference type="PROSITE" id="PS51257">
    <property type="entry name" value="PROKAR_LIPOPROTEIN"/>
    <property type="match status" value="1"/>
</dbReference>
<feature type="signal peptide" evidence="2">
    <location>
        <begin position="1"/>
        <end position="21"/>
    </location>
</feature>
<sequence length="180" mass="20764">MKNIYIICCMAALAVISSSCSQQLQRRYDQRHGTSSSSRDDSDRSYDSDYRSNSGTYKRDYDRVLNDSPRNDSQNAGSPGTADYNQQLIAQYQEMDKLGEVVLYELDNLENRYNVLINEYRTAKSAQKGVLADQLDRISADQLVLYRAYTNIYRNGKTNWVSVKRDVENDLRSVRRVADR</sequence>
<name>A0A9X1P917_9BACT</name>
<feature type="compositionally biased region" description="Basic and acidic residues" evidence="1">
    <location>
        <begin position="28"/>
        <end position="50"/>
    </location>
</feature>
<dbReference type="AlphaFoldDB" id="A0A9X1P917"/>
<dbReference type="Proteomes" id="UP001139700">
    <property type="component" value="Unassembled WGS sequence"/>
</dbReference>
<evidence type="ECO:0000313" key="4">
    <source>
        <dbReference type="Proteomes" id="UP001139700"/>
    </source>
</evidence>
<dbReference type="RefSeq" id="WP_234612702.1">
    <property type="nucleotide sequence ID" value="NZ_CP098806.1"/>
</dbReference>
<keyword evidence="4" id="KW-1185">Reference proteome</keyword>
<evidence type="ECO:0000256" key="1">
    <source>
        <dbReference type="SAM" id="MobiDB-lite"/>
    </source>
</evidence>
<keyword evidence="2" id="KW-0732">Signal</keyword>
<evidence type="ECO:0000256" key="2">
    <source>
        <dbReference type="SAM" id="SignalP"/>
    </source>
</evidence>
<feature type="region of interest" description="Disordered" evidence="1">
    <location>
        <begin position="28"/>
        <end position="82"/>
    </location>
</feature>
<proteinExistence type="predicted"/>
<comment type="caution">
    <text evidence="3">The sequence shown here is derived from an EMBL/GenBank/DDBJ whole genome shotgun (WGS) entry which is preliminary data.</text>
</comment>
<feature type="chain" id="PRO_5040819803" evidence="2">
    <location>
        <begin position="22"/>
        <end position="180"/>
    </location>
</feature>
<feature type="compositionally biased region" description="Polar residues" evidence="1">
    <location>
        <begin position="71"/>
        <end position="82"/>
    </location>
</feature>
<protein>
    <submittedName>
        <fullName evidence="3">Uncharacterized protein</fullName>
    </submittedName>
</protein>
<reference evidence="3" key="1">
    <citation type="submission" date="2021-12" db="EMBL/GenBank/DDBJ databases">
        <title>Novel species in genus Dyadobacter.</title>
        <authorList>
            <person name="Ma C."/>
        </authorList>
    </citation>
    <scope>NUCLEOTIDE SEQUENCE</scope>
    <source>
        <strain evidence="3">CY399</strain>
    </source>
</reference>
<dbReference type="EMBL" id="JAJTTA010000002">
    <property type="protein sequence ID" value="MCF0040262.1"/>
    <property type="molecule type" value="Genomic_DNA"/>
</dbReference>
<organism evidence="3 4">
    <name type="scientific">Dyadobacter fanqingshengii</name>
    <dbReference type="NCBI Taxonomy" id="2906443"/>
    <lineage>
        <taxon>Bacteria</taxon>
        <taxon>Pseudomonadati</taxon>
        <taxon>Bacteroidota</taxon>
        <taxon>Cytophagia</taxon>
        <taxon>Cytophagales</taxon>
        <taxon>Spirosomataceae</taxon>
        <taxon>Dyadobacter</taxon>
    </lineage>
</organism>
<gene>
    <name evidence="3" type="ORF">LXM24_09215</name>
</gene>
<evidence type="ECO:0000313" key="3">
    <source>
        <dbReference type="EMBL" id="MCF0040262.1"/>
    </source>
</evidence>